<evidence type="ECO:0000313" key="2">
    <source>
        <dbReference type="EMBL" id="EDL86969.1"/>
    </source>
</evidence>
<reference evidence="2 3" key="1">
    <citation type="submission" date="2005-09" db="EMBL/GenBank/DDBJ databases">
        <authorList>
            <person name="Mural R.J."/>
            <person name="Li P.W."/>
            <person name="Adams M.D."/>
            <person name="Amanatides P.G."/>
            <person name="Baden-Tillson H."/>
            <person name="Barnstead M."/>
            <person name="Chin S.H."/>
            <person name="Dew I."/>
            <person name="Evans C.A."/>
            <person name="Ferriera S."/>
            <person name="Flanigan M."/>
            <person name="Fosler C."/>
            <person name="Glodek A."/>
            <person name="Gu Z."/>
            <person name="Holt R.A."/>
            <person name="Jennings D."/>
            <person name="Kraft C.L."/>
            <person name="Lu F."/>
            <person name="Nguyen T."/>
            <person name="Nusskern D.R."/>
            <person name="Pfannkoch C.M."/>
            <person name="Sitter C."/>
            <person name="Sutton G.G."/>
            <person name="Venter J.C."/>
            <person name="Wang Z."/>
            <person name="Woodage T."/>
            <person name="Zheng X.H."/>
            <person name="Zhong F."/>
        </authorList>
    </citation>
    <scope>NUCLEOTIDE SEQUENCE [LARGE SCALE GENOMIC DNA]</scope>
    <source>
        <strain>BN</strain>
        <strain evidence="3">Sprague-Dawley</strain>
    </source>
</reference>
<name>A6KCH3_RAT</name>
<protein>
    <submittedName>
        <fullName evidence="2">RCG50536</fullName>
    </submittedName>
</protein>
<dbReference type="EMBL" id="CH474035">
    <property type="protein sequence ID" value="EDL86969.1"/>
    <property type="molecule type" value="Genomic_DNA"/>
</dbReference>
<evidence type="ECO:0000313" key="3">
    <source>
        <dbReference type="Proteomes" id="UP000234681"/>
    </source>
</evidence>
<evidence type="ECO:0000256" key="1">
    <source>
        <dbReference type="SAM" id="Phobius"/>
    </source>
</evidence>
<dbReference type="AlphaFoldDB" id="A6KCH3"/>
<keyword evidence="1" id="KW-1133">Transmembrane helix</keyword>
<keyword evidence="1" id="KW-0472">Membrane</keyword>
<accession>A6KCH3</accession>
<organism evidence="2 3">
    <name type="scientific">Rattus norvegicus</name>
    <name type="common">Rat</name>
    <dbReference type="NCBI Taxonomy" id="10116"/>
    <lineage>
        <taxon>Eukaryota</taxon>
        <taxon>Metazoa</taxon>
        <taxon>Chordata</taxon>
        <taxon>Craniata</taxon>
        <taxon>Vertebrata</taxon>
        <taxon>Euteleostomi</taxon>
        <taxon>Mammalia</taxon>
        <taxon>Eutheria</taxon>
        <taxon>Euarchontoglires</taxon>
        <taxon>Glires</taxon>
        <taxon>Rodentia</taxon>
        <taxon>Myomorpha</taxon>
        <taxon>Muroidea</taxon>
        <taxon>Muridae</taxon>
        <taxon>Murinae</taxon>
        <taxon>Rattus</taxon>
    </lineage>
</organism>
<proteinExistence type="predicted"/>
<feature type="transmembrane region" description="Helical" evidence="1">
    <location>
        <begin position="20"/>
        <end position="38"/>
    </location>
</feature>
<keyword evidence="1" id="KW-0812">Transmembrane</keyword>
<gene>
    <name evidence="2" type="ORF">rCG_50536</name>
</gene>
<sequence length="71" mass="7884">MEAIKVNGNVRVRFNTEIKYFALFVFSVSMYPKSVWIIEVGTLSSLKPGLCLILFVQDRVSLCGPSCPGTL</sequence>
<dbReference type="Proteomes" id="UP000234681">
    <property type="component" value="Chromosome 7"/>
</dbReference>